<dbReference type="RefSeq" id="WP_019628825.1">
    <property type="nucleotide sequence ID" value="NZ_ALOE01000002.1"/>
</dbReference>
<evidence type="ECO:0000256" key="7">
    <source>
        <dbReference type="ARBA" id="ARBA00023004"/>
    </source>
</evidence>
<dbReference type="InterPro" id="IPR010376">
    <property type="entry name" value="GBBH-like_N"/>
</dbReference>
<feature type="domain" description="Gamma-butyrobetaine hydroxylase-like N-terminal" evidence="9">
    <location>
        <begin position="15"/>
        <end position="77"/>
    </location>
</feature>
<comment type="similarity">
    <text evidence="3">Belongs to the gamma-BBH/TMLD family.</text>
</comment>
<keyword evidence="11" id="KW-1185">Reference proteome</keyword>
<protein>
    <submittedName>
        <fullName evidence="10">DUF971 domain-containing protein</fullName>
    </submittedName>
</protein>
<dbReference type="Pfam" id="PF02668">
    <property type="entry name" value="TauD"/>
    <property type="match status" value="1"/>
</dbReference>
<evidence type="ECO:0000256" key="1">
    <source>
        <dbReference type="ARBA" id="ARBA00001954"/>
    </source>
</evidence>
<dbReference type="Gene3D" id="3.30.2020.30">
    <property type="match status" value="1"/>
</dbReference>
<accession>A0A5J6WKR3</accession>
<evidence type="ECO:0000259" key="8">
    <source>
        <dbReference type="Pfam" id="PF02668"/>
    </source>
</evidence>
<evidence type="ECO:0000256" key="2">
    <source>
        <dbReference type="ARBA" id="ARBA00001961"/>
    </source>
</evidence>
<dbReference type="Gene3D" id="3.60.130.10">
    <property type="entry name" value="Clavaminate synthase-like"/>
    <property type="match status" value="1"/>
</dbReference>
<dbReference type="GO" id="GO:0016706">
    <property type="term" value="F:2-oxoglutarate-dependent dioxygenase activity"/>
    <property type="evidence" value="ECO:0007669"/>
    <property type="project" value="UniProtKB-ARBA"/>
</dbReference>
<evidence type="ECO:0000256" key="3">
    <source>
        <dbReference type="ARBA" id="ARBA00008654"/>
    </source>
</evidence>
<dbReference type="EMBL" id="CP044399">
    <property type="protein sequence ID" value="QFI38703.1"/>
    <property type="molecule type" value="Genomic_DNA"/>
</dbReference>
<sequence>MLTLHDSHLVYNNQPLHYFWLKDNCRCSACLHSSGQRLQEILDLDLTIQPEVVRIERGELFITWQDGHQSRYSQTFLGSMHYDEQDANNNAALEQPVLWDGKLDAPAITFGYPDVLSRQDIKRDWLAAVKQFGLAFLQDVPNVDKQLFKVVEQFGFVRDTNYGSHFEVIAEENPVNLAYTPKPLSLHTDNAYRHPVPTLQLLHCLVSAEKGGVTALTDGFYAAELLQQRFPQQYQLLTSTPVTYRFKNADTDLEHTGYIIELNNNGSLERIRLNNRSIQAIKLPFAEMAGFYAAYQNFSRILHSEECKFLCTLKPGELMIFNNERILHGREVAAEGARHLQGCYADIDSLKSTLAVLETTLEYQMETK</sequence>
<evidence type="ECO:0000259" key="9">
    <source>
        <dbReference type="Pfam" id="PF06155"/>
    </source>
</evidence>
<evidence type="ECO:0000313" key="10">
    <source>
        <dbReference type="EMBL" id="QFI38703.1"/>
    </source>
</evidence>
<dbReference type="AlphaFoldDB" id="A0A5J6WKR3"/>
<dbReference type="KEGG" id="mmaa:FR932_13000"/>
<proteinExistence type="inferred from homology"/>
<dbReference type="FunFam" id="3.60.130.10:FF:000001">
    <property type="entry name" value="Trimethyllysine dioxygenase, mitochondrial"/>
    <property type="match status" value="1"/>
</dbReference>
<dbReference type="PANTHER" id="PTHR10696:SF25">
    <property type="entry name" value="OXIDOREDUCTASE AIM17-RELATED"/>
    <property type="match status" value="1"/>
</dbReference>
<dbReference type="PANTHER" id="PTHR10696">
    <property type="entry name" value="GAMMA-BUTYROBETAINE HYDROXYLASE-RELATED"/>
    <property type="match status" value="1"/>
</dbReference>
<dbReference type="GO" id="GO:0045329">
    <property type="term" value="P:carnitine biosynthetic process"/>
    <property type="evidence" value="ECO:0007669"/>
    <property type="project" value="TreeGrafter"/>
</dbReference>
<dbReference type="SUPFAM" id="SSF51197">
    <property type="entry name" value="Clavaminate synthase-like"/>
    <property type="match status" value="1"/>
</dbReference>
<dbReference type="InterPro" id="IPR042098">
    <property type="entry name" value="TauD-like_sf"/>
</dbReference>
<dbReference type="OrthoDB" id="979809at2"/>
<dbReference type="CDD" id="cd00250">
    <property type="entry name" value="CAS_like"/>
    <property type="match status" value="1"/>
</dbReference>
<evidence type="ECO:0000256" key="4">
    <source>
        <dbReference type="ARBA" id="ARBA00022723"/>
    </source>
</evidence>
<keyword evidence="5" id="KW-0223">Dioxygenase</keyword>
<dbReference type="GO" id="GO:0046872">
    <property type="term" value="F:metal ion binding"/>
    <property type="evidence" value="ECO:0007669"/>
    <property type="project" value="UniProtKB-KW"/>
</dbReference>
<gene>
    <name evidence="10" type="ORF">FR932_13000</name>
</gene>
<organism evidence="10 11">
    <name type="scientific">Moritella marina ATCC 15381</name>
    <dbReference type="NCBI Taxonomy" id="1202962"/>
    <lineage>
        <taxon>Bacteria</taxon>
        <taxon>Pseudomonadati</taxon>
        <taxon>Pseudomonadota</taxon>
        <taxon>Gammaproteobacteria</taxon>
        <taxon>Alteromonadales</taxon>
        <taxon>Moritellaceae</taxon>
        <taxon>Moritella</taxon>
    </lineage>
</organism>
<dbReference type="Proteomes" id="UP000327424">
    <property type="component" value="Chromosome"/>
</dbReference>
<keyword evidence="4" id="KW-0479">Metal-binding</keyword>
<reference evidence="10 11" key="1">
    <citation type="submission" date="2019-09" db="EMBL/GenBank/DDBJ databases">
        <title>Hybrid Assembly of the complete Genome of the Deep-Sea Bacterium Moritella marina from long Nanopore and Illumina reads.</title>
        <authorList>
            <person name="Magin S."/>
            <person name="Georgoulis A."/>
            <person name="Papadimitriou K."/>
            <person name="Iliakis G."/>
            <person name="Vorgias C.E."/>
        </authorList>
    </citation>
    <scope>NUCLEOTIDE SEQUENCE [LARGE SCALE GENOMIC DNA]</scope>
    <source>
        <strain evidence="10 11">MP-1</strain>
    </source>
</reference>
<dbReference type="InterPro" id="IPR038492">
    <property type="entry name" value="GBBH-like_N_sf"/>
</dbReference>
<keyword evidence="6" id="KW-0560">Oxidoreductase</keyword>
<name>A0A5J6WKR3_MORMI</name>
<dbReference type="InterPro" id="IPR050411">
    <property type="entry name" value="AlphaKG_dependent_hydroxylases"/>
</dbReference>
<comment type="cofactor">
    <cofactor evidence="1">
        <name>Fe(2+)</name>
        <dbReference type="ChEBI" id="CHEBI:29033"/>
    </cofactor>
</comment>
<evidence type="ECO:0000313" key="11">
    <source>
        <dbReference type="Proteomes" id="UP000327424"/>
    </source>
</evidence>
<comment type="cofactor">
    <cofactor evidence="2">
        <name>L-ascorbate</name>
        <dbReference type="ChEBI" id="CHEBI:38290"/>
    </cofactor>
</comment>
<evidence type="ECO:0000256" key="5">
    <source>
        <dbReference type="ARBA" id="ARBA00022964"/>
    </source>
</evidence>
<dbReference type="Pfam" id="PF06155">
    <property type="entry name" value="GBBH-like_N"/>
    <property type="match status" value="1"/>
</dbReference>
<evidence type="ECO:0000256" key="6">
    <source>
        <dbReference type="ARBA" id="ARBA00023002"/>
    </source>
</evidence>
<keyword evidence="7" id="KW-0408">Iron</keyword>
<feature type="domain" description="TauD/TfdA-like" evidence="8">
    <location>
        <begin position="109"/>
        <end position="344"/>
    </location>
</feature>
<dbReference type="InterPro" id="IPR003819">
    <property type="entry name" value="TauD/TfdA-like"/>
</dbReference>